<proteinExistence type="predicted"/>
<accession>A0ACC2HM29</accession>
<keyword evidence="2" id="KW-1185">Reference proteome</keyword>
<name>A0ACC2HM29_DALPE</name>
<organism evidence="1 2">
    <name type="scientific">Dallia pectoralis</name>
    <name type="common">Alaska blackfish</name>
    <dbReference type="NCBI Taxonomy" id="75939"/>
    <lineage>
        <taxon>Eukaryota</taxon>
        <taxon>Metazoa</taxon>
        <taxon>Chordata</taxon>
        <taxon>Craniata</taxon>
        <taxon>Vertebrata</taxon>
        <taxon>Euteleostomi</taxon>
        <taxon>Actinopterygii</taxon>
        <taxon>Neopterygii</taxon>
        <taxon>Teleostei</taxon>
        <taxon>Protacanthopterygii</taxon>
        <taxon>Esociformes</taxon>
        <taxon>Umbridae</taxon>
        <taxon>Dallia</taxon>
    </lineage>
</organism>
<protein>
    <submittedName>
        <fullName evidence="1">Uncharacterized protein</fullName>
    </submittedName>
</protein>
<gene>
    <name evidence="1" type="ORF">DPEC_G00010560</name>
</gene>
<comment type="caution">
    <text evidence="1">The sequence shown here is derived from an EMBL/GenBank/DDBJ whole genome shotgun (WGS) entry which is preliminary data.</text>
</comment>
<evidence type="ECO:0000313" key="2">
    <source>
        <dbReference type="Proteomes" id="UP001157502"/>
    </source>
</evidence>
<evidence type="ECO:0000313" key="1">
    <source>
        <dbReference type="EMBL" id="KAJ8016746.1"/>
    </source>
</evidence>
<reference evidence="1" key="1">
    <citation type="submission" date="2021-05" db="EMBL/GenBank/DDBJ databases">
        <authorList>
            <person name="Pan Q."/>
            <person name="Jouanno E."/>
            <person name="Zahm M."/>
            <person name="Klopp C."/>
            <person name="Cabau C."/>
            <person name="Louis A."/>
            <person name="Berthelot C."/>
            <person name="Parey E."/>
            <person name="Roest Crollius H."/>
            <person name="Montfort J."/>
            <person name="Robinson-Rechavi M."/>
            <person name="Bouchez O."/>
            <person name="Lampietro C."/>
            <person name="Lopez Roques C."/>
            <person name="Donnadieu C."/>
            <person name="Postlethwait J."/>
            <person name="Bobe J."/>
            <person name="Dillon D."/>
            <person name="Chandos A."/>
            <person name="von Hippel F."/>
            <person name="Guiguen Y."/>
        </authorList>
    </citation>
    <scope>NUCLEOTIDE SEQUENCE</scope>
    <source>
        <strain evidence="1">YG-Jan2019</strain>
    </source>
</reference>
<dbReference type="Proteomes" id="UP001157502">
    <property type="component" value="Chromosome 1"/>
</dbReference>
<sequence length="95" mass="10481">MQLEAETGKPVNQLYDYICSQDKDVLSPQASVWLVVNCERNPKAFIFINDSPGHLSSHAGVAGDQRCGRLCCPLPGATSWSFPYKEASIRILLLN</sequence>
<dbReference type="EMBL" id="CM055728">
    <property type="protein sequence ID" value="KAJ8016746.1"/>
    <property type="molecule type" value="Genomic_DNA"/>
</dbReference>